<keyword evidence="3" id="KW-1185">Reference proteome</keyword>
<sequence length="106" mass="12328">MKTRRYHFDGEPFIHPLYSVRFYPDRPYELPIQFLLALRRRDAPKEGDPSPQGSGPSRRASPTPQYSPLSPMYEGDEVEDKKVSEDIPCGVDDVKKIEEEEEEEEE</sequence>
<comment type="caution">
    <text evidence="2">The sequence shown here is derived from an EMBL/GenBank/DDBJ whole genome shotgun (WGS) entry which is preliminary data.</text>
</comment>
<feature type="region of interest" description="Disordered" evidence="1">
    <location>
        <begin position="41"/>
        <end position="106"/>
    </location>
</feature>
<evidence type="ECO:0000313" key="3">
    <source>
        <dbReference type="Proteomes" id="UP001341840"/>
    </source>
</evidence>
<proteinExistence type="predicted"/>
<dbReference type="Proteomes" id="UP001341840">
    <property type="component" value="Unassembled WGS sequence"/>
</dbReference>
<organism evidence="2 3">
    <name type="scientific">Stylosanthes scabra</name>
    <dbReference type="NCBI Taxonomy" id="79078"/>
    <lineage>
        <taxon>Eukaryota</taxon>
        <taxon>Viridiplantae</taxon>
        <taxon>Streptophyta</taxon>
        <taxon>Embryophyta</taxon>
        <taxon>Tracheophyta</taxon>
        <taxon>Spermatophyta</taxon>
        <taxon>Magnoliopsida</taxon>
        <taxon>eudicotyledons</taxon>
        <taxon>Gunneridae</taxon>
        <taxon>Pentapetalae</taxon>
        <taxon>rosids</taxon>
        <taxon>fabids</taxon>
        <taxon>Fabales</taxon>
        <taxon>Fabaceae</taxon>
        <taxon>Papilionoideae</taxon>
        <taxon>50 kb inversion clade</taxon>
        <taxon>dalbergioids sensu lato</taxon>
        <taxon>Dalbergieae</taxon>
        <taxon>Pterocarpus clade</taxon>
        <taxon>Stylosanthes</taxon>
    </lineage>
</organism>
<protein>
    <submittedName>
        <fullName evidence="2">Uncharacterized protein</fullName>
    </submittedName>
</protein>
<dbReference type="EMBL" id="JASCZI010091345">
    <property type="protein sequence ID" value="MED6150020.1"/>
    <property type="molecule type" value="Genomic_DNA"/>
</dbReference>
<name>A0ABU6TPE1_9FABA</name>
<gene>
    <name evidence="2" type="ORF">PIB30_068120</name>
</gene>
<feature type="compositionally biased region" description="Polar residues" evidence="1">
    <location>
        <begin position="51"/>
        <end position="68"/>
    </location>
</feature>
<reference evidence="2 3" key="1">
    <citation type="journal article" date="2023" name="Plants (Basel)">
        <title>Bridging the Gap: Combining Genomics and Transcriptomics Approaches to Understand Stylosanthes scabra, an Orphan Legume from the Brazilian Caatinga.</title>
        <authorList>
            <person name="Ferreira-Neto J.R.C."/>
            <person name="da Silva M.D."/>
            <person name="Binneck E."/>
            <person name="de Melo N.F."/>
            <person name="da Silva R.H."/>
            <person name="de Melo A.L.T.M."/>
            <person name="Pandolfi V."/>
            <person name="Bustamante F.O."/>
            <person name="Brasileiro-Vidal A.C."/>
            <person name="Benko-Iseppon A.M."/>
        </authorList>
    </citation>
    <scope>NUCLEOTIDE SEQUENCE [LARGE SCALE GENOMIC DNA]</scope>
    <source>
        <tissue evidence="2">Leaves</tissue>
    </source>
</reference>
<evidence type="ECO:0000256" key="1">
    <source>
        <dbReference type="SAM" id="MobiDB-lite"/>
    </source>
</evidence>
<evidence type="ECO:0000313" key="2">
    <source>
        <dbReference type="EMBL" id="MED6150020.1"/>
    </source>
</evidence>
<accession>A0ABU6TPE1</accession>